<dbReference type="STRING" id="587636.SAMN05216199_3140"/>
<dbReference type="InterPro" id="IPR029063">
    <property type="entry name" value="SAM-dependent_MTases_sf"/>
</dbReference>
<dbReference type="Pfam" id="PF05401">
    <property type="entry name" value="NodS"/>
    <property type="match status" value="1"/>
</dbReference>
<evidence type="ECO:0000313" key="2">
    <source>
        <dbReference type="Proteomes" id="UP000199019"/>
    </source>
</evidence>
<organism evidence="1 2">
    <name type="scientific">Pedococcus cremeus</name>
    <dbReference type="NCBI Taxonomy" id="587636"/>
    <lineage>
        <taxon>Bacteria</taxon>
        <taxon>Bacillati</taxon>
        <taxon>Actinomycetota</taxon>
        <taxon>Actinomycetes</taxon>
        <taxon>Micrococcales</taxon>
        <taxon>Intrasporangiaceae</taxon>
        <taxon>Pedococcus</taxon>
    </lineage>
</organism>
<reference evidence="2" key="1">
    <citation type="submission" date="2016-10" db="EMBL/GenBank/DDBJ databases">
        <authorList>
            <person name="Varghese N."/>
            <person name="Submissions S."/>
        </authorList>
    </citation>
    <scope>NUCLEOTIDE SEQUENCE [LARGE SCALE GENOMIC DNA]</scope>
    <source>
        <strain evidence="2">CGMCC 1.6963</strain>
    </source>
</reference>
<accession>A0A1H9WR38</accession>
<dbReference type="Gene3D" id="3.40.50.150">
    <property type="entry name" value="Vaccinia Virus protein VP39"/>
    <property type="match status" value="1"/>
</dbReference>
<dbReference type="EMBL" id="FOHB01000005">
    <property type="protein sequence ID" value="SES36406.1"/>
    <property type="molecule type" value="Genomic_DNA"/>
</dbReference>
<evidence type="ECO:0000313" key="1">
    <source>
        <dbReference type="EMBL" id="SES36406.1"/>
    </source>
</evidence>
<proteinExistence type="predicted"/>
<dbReference type="AlphaFoldDB" id="A0A1H9WR38"/>
<protein>
    <submittedName>
        <fullName evidence="1">Nodulation protein S (NodS)</fullName>
    </submittedName>
</protein>
<dbReference type="GO" id="GO:0008757">
    <property type="term" value="F:S-adenosylmethionine-dependent methyltransferase activity"/>
    <property type="evidence" value="ECO:0007669"/>
    <property type="project" value="InterPro"/>
</dbReference>
<keyword evidence="2" id="KW-1185">Reference proteome</keyword>
<dbReference type="InterPro" id="IPR008715">
    <property type="entry name" value="SAM-MeTfrase_NodS-like"/>
</dbReference>
<dbReference type="SUPFAM" id="SSF53335">
    <property type="entry name" value="S-adenosyl-L-methionine-dependent methyltransferases"/>
    <property type="match status" value="1"/>
</dbReference>
<gene>
    <name evidence="1" type="ORF">SAMN05216199_3140</name>
</gene>
<sequence length="189" mass="20812">MQPPDFDAMYAADPDPWNVRDSWYERRKEAVVLALLARERYAHAWDAASGTGDLALALSRRCERVTASDASARAVALTRDLLSDASASVVVNALPEVPPLAEAPDLVVLAEVLYYLPEADRIRALDAVAAAARPSAELVVVHWRHHPDDAFLAGAAATEEADGVLRERGWERVVWHDDRHFVAASWVRP</sequence>
<dbReference type="Proteomes" id="UP000199019">
    <property type="component" value="Unassembled WGS sequence"/>
</dbReference>
<dbReference type="GO" id="GO:0009312">
    <property type="term" value="P:oligosaccharide biosynthetic process"/>
    <property type="evidence" value="ECO:0007669"/>
    <property type="project" value="InterPro"/>
</dbReference>
<name>A0A1H9WR38_9MICO</name>